<reference evidence="2 3" key="1">
    <citation type="submission" date="2015-11" db="EMBL/GenBank/DDBJ databases">
        <title>Expanding the genomic diversity of Burkholderia species for the development of highly accurate diagnostics.</title>
        <authorList>
            <person name="Sahl J."/>
            <person name="Keim P."/>
            <person name="Wagner D."/>
        </authorList>
    </citation>
    <scope>NUCLEOTIDE SEQUENCE [LARGE SCALE GENOMIC DNA]</scope>
    <source>
        <strain evidence="2 3">MSMB2036</strain>
    </source>
</reference>
<proteinExistence type="predicted"/>
<sequence length="128" mass="12879">MPAARGHVAAIGAGTVMSTSIREREREGAHAAPEARTPRAVAASTRIAQARAAANERRSALKRPAAHRNAGRIPIHWQSVTMTSEAGADDAHGRQPDGADASACGAPGAASLGCASGATDMLDGAMAC</sequence>
<evidence type="ECO:0000313" key="3">
    <source>
        <dbReference type="Proteomes" id="UP000064029"/>
    </source>
</evidence>
<organism evidence="2 3">
    <name type="scientific">Burkholderia ubonensis</name>
    <dbReference type="NCBI Taxonomy" id="101571"/>
    <lineage>
        <taxon>Bacteria</taxon>
        <taxon>Pseudomonadati</taxon>
        <taxon>Pseudomonadota</taxon>
        <taxon>Betaproteobacteria</taxon>
        <taxon>Burkholderiales</taxon>
        <taxon>Burkholderiaceae</taxon>
        <taxon>Burkholderia</taxon>
        <taxon>Burkholderia cepacia complex</taxon>
    </lineage>
</organism>
<evidence type="ECO:0000256" key="1">
    <source>
        <dbReference type="SAM" id="MobiDB-lite"/>
    </source>
</evidence>
<protein>
    <submittedName>
        <fullName evidence="2">Uncharacterized protein</fullName>
    </submittedName>
</protein>
<gene>
    <name evidence="2" type="ORF">WJ33_00670</name>
</gene>
<evidence type="ECO:0000313" key="2">
    <source>
        <dbReference type="EMBL" id="KVG68690.1"/>
    </source>
</evidence>
<accession>A0A118HTZ4</accession>
<feature type="region of interest" description="Disordered" evidence="1">
    <location>
        <begin position="54"/>
        <end position="106"/>
    </location>
</feature>
<dbReference type="EMBL" id="LOXM01000111">
    <property type="protein sequence ID" value="KVG68690.1"/>
    <property type="molecule type" value="Genomic_DNA"/>
</dbReference>
<comment type="caution">
    <text evidence="2">The sequence shown here is derived from an EMBL/GenBank/DDBJ whole genome shotgun (WGS) entry which is preliminary data.</text>
</comment>
<dbReference type="AlphaFoldDB" id="A0A118HTZ4"/>
<name>A0A118HTZ4_9BURK</name>
<dbReference type="Proteomes" id="UP000064029">
    <property type="component" value="Unassembled WGS sequence"/>
</dbReference>
<feature type="region of interest" description="Disordered" evidence="1">
    <location>
        <begin position="15"/>
        <end position="41"/>
    </location>
</feature>
<feature type="compositionally biased region" description="Basic residues" evidence="1">
    <location>
        <begin position="60"/>
        <end position="70"/>
    </location>
</feature>